<evidence type="ECO:0000259" key="6">
    <source>
        <dbReference type="Pfam" id="PF01497"/>
    </source>
</evidence>
<dbReference type="PANTHER" id="PTHR30532:SF24">
    <property type="entry name" value="FERRIC ENTEROBACTIN-BINDING PERIPLASMIC PROTEIN FEPB"/>
    <property type="match status" value="1"/>
</dbReference>
<gene>
    <name evidence="7" type="ORF">BD833_105185</name>
</gene>
<accession>A0A5S5CW42</accession>
<keyword evidence="8" id="KW-1185">Reference proteome</keyword>
<evidence type="ECO:0000256" key="1">
    <source>
        <dbReference type="ARBA" id="ARBA00004196"/>
    </source>
</evidence>
<dbReference type="AlphaFoldDB" id="A0A5S5CW42"/>
<evidence type="ECO:0000256" key="4">
    <source>
        <dbReference type="ARBA" id="ARBA00022729"/>
    </source>
</evidence>
<evidence type="ECO:0000256" key="3">
    <source>
        <dbReference type="ARBA" id="ARBA00022448"/>
    </source>
</evidence>
<protein>
    <submittedName>
        <fullName evidence="7">Iron complex transport system substrate-binding protein</fullName>
    </submittedName>
</protein>
<proteinExistence type="inferred from homology"/>
<evidence type="ECO:0000256" key="5">
    <source>
        <dbReference type="SAM" id="MobiDB-lite"/>
    </source>
</evidence>
<reference evidence="7 8" key="1">
    <citation type="submission" date="2019-07" db="EMBL/GenBank/DDBJ databases">
        <title>Genomic Encyclopedia of Archaeal and Bacterial Type Strains, Phase II (KMG-II): from individual species to whole genera.</title>
        <authorList>
            <person name="Goeker M."/>
        </authorList>
    </citation>
    <scope>NUCLEOTIDE SEQUENCE [LARGE SCALE GENOMIC DNA]</scope>
    <source>
        <strain evidence="7 8">DSM 46842</strain>
    </source>
</reference>
<evidence type="ECO:0000313" key="8">
    <source>
        <dbReference type="Proteomes" id="UP000322499"/>
    </source>
</evidence>
<dbReference type="GO" id="GO:0030288">
    <property type="term" value="C:outer membrane-bounded periplasmic space"/>
    <property type="evidence" value="ECO:0007669"/>
    <property type="project" value="TreeGrafter"/>
</dbReference>
<sequence>MPEGVPLHITARRLLGGLLALGVAAGTSACGADAEDDAGTDPAAATSDEGWTYTDDLGTEVELDGTPTRIAGLNDVMASLWNYGVEPVATFGQTSAADDVAFEGRDLADVEIVGESYGQIDLEQLAAAEPDLIITSVYPVDSEGTLDPASPPYGIESAAQLEQLQQIAPVVAIAYRGSAAEVMADVAELAESLGAETGTIEAARAEYDEAAAALTAAGEKGVSVLPVYATPSEGWWMAKAGDDPQLALYEELGVDFVDPGGDGYFWQSVGWEQVPDHPSDVLLYSLRGGMTPEEMAEQPTAARLPALEAEQAHPWKYIGMDYAAQAEYMAELAGWLTAAEDVTP</sequence>
<dbReference type="Proteomes" id="UP000322499">
    <property type="component" value="Unassembled WGS sequence"/>
</dbReference>
<dbReference type="InterPro" id="IPR002491">
    <property type="entry name" value="ABC_transptr_periplasmic_BD"/>
</dbReference>
<comment type="caution">
    <text evidence="7">The sequence shown here is derived from an EMBL/GenBank/DDBJ whole genome shotgun (WGS) entry which is preliminary data.</text>
</comment>
<feature type="region of interest" description="Disordered" evidence="5">
    <location>
        <begin position="30"/>
        <end position="52"/>
    </location>
</feature>
<keyword evidence="4" id="KW-0732">Signal</keyword>
<name>A0A5S5CW42_9ACTN</name>
<comment type="subcellular location">
    <subcellularLocation>
        <location evidence="1">Cell envelope</location>
    </subcellularLocation>
</comment>
<dbReference type="InterPro" id="IPR051313">
    <property type="entry name" value="Bact_iron-sidero_bind"/>
</dbReference>
<dbReference type="Pfam" id="PF01497">
    <property type="entry name" value="Peripla_BP_2"/>
    <property type="match status" value="1"/>
</dbReference>
<dbReference type="Gene3D" id="3.40.50.1980">
    <property type="entry name" value="Nitrogenase molybdenum iron protein domain"/>
    <property type="match status" value="2"/>
</dbReference>
<dbReference type="SUPFAM" id="SSF53807">
    <property type="entry name" value="Helical backbone' metal receptor"/>
    <property type="match status" value="1"/>
</dbReference>
<organism evidence="7 8">
    <name type="scientific">Blastococcus xanthinilyticus</name>
    <dbReference type="NCBI Taxonomy" id="1564164"/>
    <lineage>
        <taxon>Bacteria</taxon>
        <taxon>Bacillati</taxon>
        <taxon>Actinomycetota</taxon>
        <taxon>Actinomycetes</taxon>
        <taxon>Geodermatophilales</taxon>
        <taxon>Geodermatophilaceae</taxon>
        <taxon>Blastococcus</taxon>
    </lineage>
</organism>
<feature type="domain" description="Fe/B12 periplasmic-binding" evidence="6">
    <location>
        <begin position="112"/>
        <end position="310"/>
    </location>
</feature>
<evidence type="ECO:0000256" key="2">
    <source>
        <dbReference type="ARBA" id="ARBA00008814"/>
    </source>
</evidence>
<dbReference type="PANTHER" id="PTHR30532">
    <property type="entry name" value="IRON III DICITRATE-BINDING PERIPLASMIC PROTEIN"/>
    <property type="match status" value="1"/>
</dbReference>
<dbReference type="EMBL" id="VNHW01000005">
    <property type="protein sequence ID" value="TYP88010.1"/>
    <property type="molecule type" value="Genomic_DNA"/>
</dbReference>
<evidence type="ECO:0000313" key="7">
    <source>
        <dbReference type="EMBL" id="TYP88010.1"/>
    </source>
</evidence>
<dbReference type="GO" id="GO:1901678">
    <property type="term" value="P:iron coordination entity transport"/>
    <property type="evidence" value="ECO:0007669"/>
    <property type="project" value="UniProtKB-ARBA"/>
</dbReference>
<keyword evidence="3" id="KW-0813">Transport</keyword>
<comment type="similarity">
    <text evidence="2">Belongs to the bacterial solute-binding protein 8 family.</text>
</comment>